<feature type="compositionally biased region" description="Low complexity" evidence="1">
    <location>
        <begin position="139"/>
        <end position="164"/>
    </location>
</feature>
<accession>A0A0M8MZ34</accession>
<feature type="region of interest" description="Disordered" evidence="1">
    <location>
        <begin position="136"/>
        <end position="278"/>
    </location>
</feature>
<reference evidence="2 3" key="1">
    <citation type="submission" date="2015-07" db="EMBL/GenBank/DDBJ databases">
        <title>The genome of the fungus Escovopsis weberi, a specialized disease agent of ant agriculture.</title>
        <authorList>
            <person name="de Man T.J."/>
            <person name="Stajich J.E."/>
            <person name="Kubicek C.P."/>
            <person name="Chenthamara K."/>
            <person name="Atanasova L."/>
            <person name="Druzhinina I.S."/>
            <person name="Birnbaum S."/>
            <person name="Barribeau S.M."/>
            <person name="Teiling C."/>
            <person name="Suen G."/>
            <person name="Currie C."/>
            <person name="Gerardo N.M."/>
        </authorList>
    </citation>
    <scope>NUCLEOTIDE SEQUENCE [LARGE SCALE GENOMIC DNA]</scope>
</reference>
<dbReference type="EMBL" id="LGSR01000020">
    <property type="protein sequence ID" value="KOS19767.1"/>
    <property type="molecule type" value="Genomic_DNA"/>
</dbReference>
<dbReference type="Proteomes" id="UP000053831">
    <property type="component" value="Unassembled WGS sequence"/>
</dbReference>
<feature type="compositionally biased region" description="Low complexity" evidence="1">
    <location>
        <begin position="228"/>
        <end position="243"/>
    </location>
</feature>
<proteinExistence type="predicted"/>
<sequence length="302" mass="31929">MPPANGKTNYKSYDAQARLVRAIVAAHPEVKWNYKEIVACYGSDMTEHALNHRFRRLRAQAVIIREGRKTGLDIKDMIADGDKLPSTQDAIDKHDIAKYFGQSTADGIHFQFRGIKKDASHLRQVESQGGDVASCLNLGSASGPSTGSPFSTPSKPTPSRSVGSRTGGGTGRKRARVSEIKRSSSDEEDLDGDEVPSWSDIEATPTKRPRGGALPGQKNGTPSRRAAAKASATIAEAAAALDASGSEEPPEVDAQTPTARRGRVKIGSPPAETGPGPVLADDAVQRAAPAYSVYDALGDGEI</sequence>
<feature type="compositionally biased region" description="Basic and acidic residues" evidence="1">
    <location>
        <begin position="176"/>
        <end position="185"/>
    </location>
</feature>
<gene>
    <name evidence="2" type="ORF">ESCO_000575</name>
</gene>
<evidence type="ECO:0000256" key="1">
    <source>
        <dbReference type="SAM" id="MobiDB-lite"/>
    </source>
</evidence>
<keyword evidence="3" id="KW-1185">Reference proteome</keyword>
<dbReference type="AlphaFoldDB" id="A0A0M8MZ34"/>
<comment type="caution">
    <text evidence="2">The sequence shown here is derived from an EMBL/GenBank/DDBJ whole genome shotgun (WGS) entry which is preliminary data.</text>
</comment>
<dbReference type="STRING" id="150374.A0A0M8MZ34"/>
<name>A0A0M8MZ34_ESCWE</name>
<dbReference type="OrthoDB" id="4828117at2759"/>
<protein>
    <submittedName>
        <fullName evidence="2">Uncharacterized protein</fullName>
    </submittedName>
</protein>
<organism evidence="2 3">
    <name type="scientific">Escovopsis weberi</name>
    <dbReference type="NCBI Taxonomy" id="150374"/>
    <lineage>
        <taxon>Eukaryota</taxon>
        <taxon>Fungi</taxon>
        <taxon>Dikarya</taxon>
        <taxon>Ascomycota</taxon>
        <taxon>Pezizomycotina</taxon>
        <taxon>Sordariomycetes</taxon>
        <taxon>Hypocreomycetidae</taxon>
        <taxon>Hypocreales</taxon>
        <taxon>Hypocreaceae</taxon>
        <taxon>Escovopsis</taxon>
    </lineage>
</organism>
<evidence type="ECO:0000313" key="3">
    <source>
        <dbReference type="Proteomes" id="UP000053831"/>
    </source>
</evidence>
<evidence type="ECO:0000313" key="2">
    <source>
        <dbReference type="EMBL" id="KOS19767.1"/>
    </source>
</evidence>